<dbReference type="InterPro" id="IPR002204">
    <property type="entry name" value="3-OH-isobutyrate_DH-rel_CS"/>
</dbReference>
<dbReference type="EMBL" id="JAPQKH010000006">
    <property type="protein sequence ID" value="KAJ5093640.1"/>
    <property type="molecule type" value="Genomic_DNA"/>
</dbReference>
<dbReference type="SUPFAM" id="SSF51735">
    <property type="entry name" value="NAD(P)-binding Rossmann-fold domains"/>
    <property type="match status" value="1"/>
</dbReference>
<keyword evidence="5" id="KW-1185">Reference proteome</keyword>
<evidence type="ECO:0000256" key="1">
    <source>
        <dbReference type="SAM" id="Phobius"/>
    </source>
</evidence>
<dbReference type="Pfam" id="PF14833">
    <property type="entry name" value="NAD_binding_11"/>
    <property type="match status" value="2"/>
</dbReference>
<reference evidence="4" key="1">
    <citation type="submission" date="2022-11" db="EMBL/GenBank/DDBJ databases">
        <authorList>
            <person name="Petersen C."/>
        </authorList>
    </citation>
    <scope>NUCLEOTIDE SEQUENCE</scope>
    <source>
        <strain evidence="4">IBT 30069</strain>
    </source>
</reference>
<dbReference type="PANTHER" id="PTHR43060">
    <property type="entry name" value="3-HYDROXYISOBUTYRATE DEHYDROGENASE-LIKE 1, MITOCHONDRIAL-RELATED"/>
    <property type="match status" value="1"/>
</dbReference>
<evidence type="ECO:0000259" key="2">
    <source>
        <dbReference type="Pfam" id="PF03446"/>
    </source>
</evidence>
<dbReference type="InterPro" id="IPR013328">
    <property type="entry name" value="6PGD_dom2"/>
</dbReference>
<accession>A0A9W9F506</accession>
<dbReference type="InterPro" id="IPR006115">
    <property type="entry name" value="6PGDH_NADP-bd"/>
</dbReference>
<name>A0A9W9F506_9EURO</name>
<protein>
    <recommendedName>
        <fullName evidence="6">3-hydroxyisobutyrate dehydrogenase</fullName>
    </recommendedName>
</protein>
<keyword evidence="1" id="KW-0812">Transmembrane</keyword>
<dbReference type="AlphaFoldDB" id="A0A9W9F506"/>
<reference evidence="4" key="2">
    <citation type="journal article" date="2023" name="IMA Fungus">
        <title>Comparative genomic study of the Penicillium genus elucidates a diverse pangenome and 15 lateral gene transfer events.</title>
        <authorList>
            <person name="Petersen C."/>
            <person name="Sorensen T."/>
            <person name="Nielsen M.R."/>
            <person name="Sondergaard T.E."/>
            <person name="Sorensen J.L."/>
            <person name="Fitzpatrick D.A."/>
            <person name="Frisvad J.C."/>
            <person name="Nielsen K.L."/>
        </authorList>
    </citation>
    <scope>NUCLEOTIDE SEQUENCE</scope>
    <source>
        <strain evidence="4">IBT 30069</strain>
    </source>
</reference>
<dbReference type="PANTHER" id="PTHR43060:SF17">
    <property type="entry name" value="L-THREONATE DEHYDROGENASE"/>
    <property type="match status" value="1"/>
</dbReference>
<feature type="transmembrane region" description="Helical" evidence="1">
    <location>
        <begin position="12"/>
        <end position="29"/>
    </location>
</feature>
<dbReference type="GO" id="GO:0050661">
    <property type="term" value="F:NADP binding"/>
    <property type="evidence" value="ECO:0007669"/>
    <property type="project" value="InterPro"/>
</dbReference>
<dbReference type="Pfam" id="PF03446">
    <property type="entry name" value="NAD_binding_2"/>
    <property type="match status" value="1"/>
</dbReference>
<feature type="domain" description="3-hydroxyisobutyrate dehydrogenase-like NAD-binding" evidence="3">
    <location>
        <begin position="179"/>
        <end position="298"/>
    </location>
</feature>
<dbReference type="InterPro" id="IPR029154">
    <property type="entry name" value="HIBADH-like_NADP-bd"/>
</dbReference>
<dbReference type="GO" id="GO:0016491">
    <property type="term" value="F:oxidoreductase activity"/>
    <property type="evidence" value="ECO:0007669"/>
    <property type="project" value="InterPro"/>
</dbReference>
<feature type="domain" description="6-phosphogluconate dehydrogenase NADP-binding" evidence="2">
    <location>
        <begin position="11"/>
        <end position="172"/>
    </location>
</feature>
<keyword evidence="1" id="KW-0472">Membrane</keyword>
<dbReference type="PROSITE" id="PS00895">
    <property type="entry name" value="3_HYDROXYISOBUT_DH"/>
    <property type="match status" value="1"/>
</dbReference>
<feature type="domain" description="3-hydroxyisobutyrate dehydrogenase-like NAD-binding" evidence="3">
    <location>
        <begin position="326"/>
        <end position="437"/>
    </location>
</feature>
<dbReference type="Gene3D" id="1.10.1040.10">
    <property type="entry name" value="N-(1-d-carboxylethyl)-l-norvaline Dehydrogenase, domain 2"/>
    <property type="match status" value="2"/>
</dbReference>
<organism evidence="4 5">
    <name type="scientific">Penicillium angulare</name>
    <dbReference type="NCBI Taxonomy" id="116970"/>
    <lineage>
        <taxon>Eukaryota</taxon>
        <taxon>Fungi</taxon>
        <taxon>Dikarya</taxon>
        <taxon>Ascomycota</taxon>
        <taxon>Pezizomycotina</taxon>
        <taxon>Eurotiomycetes</taxon>
        <taxon>Eurotiomycetidae</taxon>
        <taxon>Eurotiales</taxon>
        <taxon>Aspergillaceae</taxon>
        <taxon>Penicillium</taxon>
    </lineage>
</organism>
<comment type="caution">
    <text evidence="4">The sequence shown here is derived from an EMBL/GenBank/DDBJ whole genome shotgun (WGS) entry which is preliminary data.</text>
</comment>
<dbReference type="InterPro" id="IPR036291">
    <property type="entry name" value="NAD(P)-bd_dom_sf"/>
</dbReference>
<evidence type="ECO:0008006" key="6">
    <source>
        <dbReference type="Google" id="ProtNLM"/>
    </source>
</evidence>
<sequence>MTKIISREKPKIAFVGLGAMGIGMAIHLLEDGFPVSGFDVNPMALERLLAMGGTAASNPRECAQDASFFICMVANSTQIEQALFAESTGAIFGLKNDAIVILCSTVSPGFPQEVLSQVHNRFSRPDIQIIDSPVSGGTIRATQGTLTIMSSGPENILKISQPILQSLGEALYSIEGGLGSANKVKLINQHLAGIHIAVAAEIMGLVATMGLNTQQLYQMVLNSPAHSWMFENRVPHMLSNDWSPHSALGIFIKDMRIVTSEGLSRSFPLYVASAAEQLYRFAALSGYEKEDDAGIVRIFIPHNLSLVSAAAQQQSHADDQPKYDLISHMLEIIHGVTAVEALALAIKLDLSIKSLAPIISNAAGTSRSFETVASRMMGKDSTNMRTLVQSRNILAKAMILAQAYNYPLQITATTLQLLQQALVHGLGDEDHTSLLALWSP</sequence>
<proteinExistence type="predicted"/>
<evidence type="ECO:0000313" key="5">
    <source>
        <dbReference type="Proteomes" id="UP001149165"/>
    </source>
</evidence>
<dbReference type="InterPro" id="IPR008927">
    <property type="entry name" value="6-PGluconate_DH-like_C_sf"/>
</dbReference>
<gene>
    <name evidence="4" type="ORF">N7456_009501</name>
</gene>
<dbReference type="Gene3D" id="3.40.50.720">
    <property type="entry name" value="NAD(P)-binding Rossmann-like Domain"/>
    <property type="match status" value="1"/>
</dbReference>
<dbReference type="Proteomes" id="UP001149165">
    <property type="component" value="Unassembled WGS sequence"/>
</dbReference>
<keyword evidence="1" id="KW-1133">Transmembrane helix</keyword>
<evidence type="ECO:0000259" key="3">
    <source>
        <dbReference type="Pfam" id="PF14833"/>
    </source>
</evidence>
<dbReference type="SUPFAM" id="SSF48179">
    <property type="entry name" value="6-phosphogluconate dehydrogenase C-terminal domain-like"/>
    <property type="match status" value="2"/>
</dbReference>
<dbReference type="GO" id="GO:0051287">
    <property type="term" value="F:NAD binding"/>
    <property type="evidence" value="ECO:0007669"/>
    <property type="project" value="InterPro"/>
</dbReference>
<dbReference type="OrthoDB" id="48988at2759"/>
<evidence type="ECO:0000313" key="4">
    <source>
        <dbReference type="EMBL" id="KAJ5093640.1"/>
    </source>
</evidence>